<name>A0A834FJF4_ORYME</name>
<comment type="caution">
    <text evidence="1">The sequence shown here is derived from an EMBL/GenBank/DDBJ whole genome shotgun (WGS) entry which is preliminary data.</text>
</comment>
<reference evidence="1" key="1">
    <citation type="journal article" name="BMC Genomics">
        <title>Long-read sequencing and de novo genome assembly of marine medaka (Oryzias melastigma).</title>
        <authorList>
            <person name="Liang P."/>
            <person name="Saqib H.S.A."/>
            <person name="Ni X."/>
            <person name="Shen Y."/>
        </authorList>
    </citation>
    <scope>NUCLEOTIDE SEQUENCE</scope>
    <source>
        <strain evidence="1">Bigg-433</strain>
    </source>
</reference>
<evidence type="ECO:0000313" key="1">
    <source>
        <dbReference type="EMBL" id="KAF6735274.1"/>
    </source>
</evidence>
<dbReference type="Proteomes" id="UP000646548">
    <property type="component" value="Unassembled WGS sequence"/>
</dbReference>
<gene>
    <name evidence="1" type="ORF">FQA47_022002</name>
</gene>
<protein>
    <submittedName>
        <fullName evidence="1">Uncharacterized protein</fullName>
    </submittedName>
</protein>
<sequence length="94" mass="10489">TTLSIYQFGNQTALGLKYSSISSASTVVNNKEIDFLVADQPVLEYYKDITGCRLSGYGVRLGTTQECSSQGKRRRRSAKYNKKDTTFLSMGWST</sequence>
<dbReference type="AlphaFoldDB" id="A0A834FJF4"/>
<proteinExistence type="predicted"/>
<accession>A0A834FJF4</accession>
<dbReference type="EMBL" id="WKFB01000113">
    <property type="protein sequence ID" value="KAF6735274.1"/>
    <property type="molecule type" value="Genomic_DNA"/>
</dbReference>
<organism evidence="1 2">
    <name type="scientific">Oryzias melastigma</name>
    <name type="common">Marine medaka</name>
    <dbReference type="NCBI Taxonomy" id="30732"/>
    <lineage>
        <taxon>Eukaryota</taxon>
        <taxon>Metazoa</taxon>
        <taxon>Chordata</taxon>
        <taxon>Craniata</taxon>
        <taxon>Vertebrata</taxon>
        <taxon>Euteleostomi</taxon>
        <taxon>Actinopterygii</taxon>
        <taxon>Neopterygii</taxon>
        <taxon>Teleostei</taxon>
        <taxon>Neoteleostei</taxon>
        <taxon>Acanthomorphata</taxon>
        <taxon>Ovalentaria</taxon>
        <taxon>Atherinomorphae</taxon>
        <taxon>Beloniformes</taxon>
        <taxon>Adrianichthyidae</taxon>
        <taxon>Oryziinae</taxon>
        <taxon>Oryzias</taxon>
    </lineage>
</organism>
<evidence type="ECO:0000313" key="2">
    <source>
        <dbReference type="Proteomes" id="UP000646548"/>
    </source>
</evidence>
<feature type="non-terminal residue" evidence="1">
    <location>
        <position position="94"/>
    </location>
</feature>